<gene>
    <name evidence="1" type="ORF">INF35_03050</name>
</gene>
<organism evidence="1 2">
    <name type="scientific">Gemmiger gallinarum</name>
    <dbReference type="NCBI Taxonomy" id="2779354"/>
    <lineage>
        <taxon>Bacteria</taxon>
        <taxon>Bacillati</taxon>
        <taxon>Bacillota</taxon>
        <taxon>Clostridia</taxon>
        <taxon>Eubacteriales</taxon>
        <taxon>Gemmiger</taxon>
    </lineage>
</organism>
<keyword evidence="2" id="KW-1185">Reference proteome</keyword>
<dbReference type="Proteomes" id="UP000768567">
    <property type="component" value="Unassembled WGS sequence"/>
</dbReference>
<proteinExistence type="predicted"/>
<accession>A0ABR9R0V0</accession>
<dbReference type="RefSeq" id="WP_193500049.1">
    <property type="nucleotide sequence ID" value="NZ_JADCKC010000001.1"/>
</dbReference>
<evidence type="ECO:0000313" key="2">
    <source>
        <dbReference type="Proteomes" id="UP000768567"/>
    </source>
</evidence>
<dbReference type="EMBL" id="JADCKC010000001">
    <property type="protein sequence ID" value="MBE5036764.1"/>
    <property type="molecule type" value="Genomic_DNA"/>
</dbReference>
<evidence type="ECO:0000313" key="1">
    <source>
        <dbReference type="EMBL" id="MBE5036764.1"/>
    </source>
</evidence>
<reference evidence="1 2" key="1">
    <citation type="submission" date="2020-10" db="EMBL/GenBank/DDBJ databases">
        <title>ChiBAC.</title>
        <authorList>
            <person name="Zenner C."/>
            <person name="Hitch T.C.A."/>
            <person name="Clavel T."/>
        </authorList>
    </citation>
    <scope>NUCLEOTIDE SEQUENCE [LARGE SCALE GENOMIC DNA]</scope>
    <source>
        <strain evidence="1 2">DSM 109015</strain>
    </source>
</reference>
<protein>
    <submittedName>
        <fullName evidence="1">Uncharacterized protein</fullName>
    </submittedName>
</protein>
<name>A0ABR9R0V0_9FIRM</name>
<comment type="caution">
    <text evidence="1">The sequence shown here is derived from an EMBL/GenBank/DDBJ whole genome shotgun (WGS) entry which is preliminary data.</text>
</comment>
<sequence>MYVREYSELPGLQRAGRVRYALDGGSGVFQFRITRQPEGKNAVFHLAGVSERAAQDLLCFLYENSVSPEQAFAVAQDSMEMPAVVFADDPAGRQDKF</sequence>